<dbReference type="InterPro" id="IPR022409">
    <property type="entry name" value="PKD/Chitinase_dom"/>
</dbReference>
<dbReference type="InterPro" id="IPR035986">
    <property type="entry name" value="PKD_dom_sf"/>
</dbReference>
<dbReference type="EMBL" id="MGJL01000016">
    <property type="protein sequence ID" value="OGN07898.1"/>
    <property type="molecule type" value="Genomic_DNA"/>
</dbReference>
<dbReference type="SUPFAM" id="SSF49299">
    <property type="entry name" value="PKD domain"/>
    <property type="match status" value="1"/>
</dbReference>
<dbReference type="SUPFAM" id="SSF49265">
    <property type="entry name" value="Fibronectin type III"/>
    <property type="match status" value="1"/>
</dbReference>
<gene>
    <name evidence="2" type="ORF">A2750_00380</name>
</gene>
<dbReference type="InterPro" id="IPR036116">
    <property type="entry name" value="FN3_sf"/>
</dbReference>
<name>A0A1F8F5G4_9BACT</name>
<protein>
    <recommendedName>
        <fullName evidence="1">PKD/Chitinase domain-containing protein</fullName>
    </recommendedName>
</protein>
<feature type="domain" description="PKD/Chitinase" evidence="1">
    <location>
        <begin position="556"/>
        <end position="646"/>
    </location>
</feature>
<dbReference type="Proteomes" id="UP000178023">
    <property type="component" value="Unassembled WGS sequence"/>
</dbReference>
<dbReference type="Gene3D" id="2.60.40.10">
    <property type="entry name" value="Immunoglobulins"/>
    <property type="match status" value="3"/>
</dbReference>
<evidence type="ECO:0000259" key="1">
    <source>
        <dbReference type="SMART" id="SM00089"/>
    </source>
</evidence>
<dbReference type="InterPro" id="IPR013783">
    <property type="entry name" value="Ig-like_fold"/>
</dbReference>
<evidence type="ECO:0000313" key="2">
    <source>
        <dbReference type="EMBL" id="OGN07898.1"/>
    </source>
</evidence>
<evidence type="ECO:0000313" key="3">
    <source>
        <dbReference type="Proteomes" id="UP000178023"/>
    </source>
</evidence>
<proteinExistence type="predicted"/>
<dbReference type="SMART" id="SM00089">
    <property type="entry name" value="PKD"/>
    <property type="match status" value="1"/>
</dbReference>
<organism evidence="2 3">
    <name type="scientific">Candidatus Yanofskybacteria bacterium RIFCSPHIGHO2_01_FULL_45_42</name>
    <dbReference type="NCBI Taxonomy" id="1802671"/>
    <lineage>
        <taxon>Bacteria</taxon>
        <taxon>Candidatus Yanofskyibacteriota</taxon>
    </lineage>
</organism>
<comment type="caution">
    <text evidence="2">The sequence shown here is derived from an EMBL/GenBank/DDBJ whole genome shotgun (WGS) entry which is preliminary data.</text>
</comment>
<accession>A0A1F8F5G4</accession>
<reference evidence="2 3" key="1">
    <citation type="journal article" date="2016" name="Nat. Commun.">
        <title>Thousands of microbial genomes shed light on interconnected biogeochemical processes in an aquifer system.</title>
        <authorList>
            <person name="Anantharaman K."/>
            <person name="Brown C.T."/>
            <person name="Hug L.A."/>
            <person name="Sharon I."/>
            <person name="Castelle C.J."/>
            <person name="Probst A.J."/>
            <person name="Thomas B.C."/>
            <person name="Singh A."/>
            <person name="Wilkins M.J."/>
            <person name="Karaoz U."/>
            <person name="Brodie E.L."/>
            <person name="Williams K.H."/>
            <person name="Hubbard S.S."/>
            <person name="Banfield J.F."/>
        </authorList>
    </citation>
    <scope>NUCLEOTIDE SEQUENCE [LARGE SCALE GENOMIC DNA]</scope>
</reference>
<sequence length="656" mass="70897">MNNLKIEKKGFGFLLLFFFAVFFVMSNGVNAEEITIGGEYETSCINTGEITTCEGLERIEVLPPENAYYYADASYVLSGSLNPGGVVVGISVCVNLSDGSECEATSDFFGGMSFNISVDTFLTTGNPGTADVSWSGYLEGTWSDVYIYANWAGRYESEGPPVSNPPSPFSGFSNGCYGGGEAIFDISWENNGDADRYELWAHLWSTGAWFLVDDNLTGNFYSYYSGRPGTDHYFKLIAVNDYGVYDTDEIPINGNYMCAFPSPDIKADFSDGPITIPYGSSVNITWDSIDADTCDISPTGWTGISGSEPSGNLLSSITYTQICQGWTSTSFPLEESDSVTVNVSLPLPPAGWVRCNDADACTIPFGNSGDITWFSENTDSCSVSPIGWTGTSGGPNSTGPLFSDTTYTLDCDAVDGSNYQDTVVVTVQPPLEPTTSNVSVTEPDYCITGPSITVGWDYSDPLGIPQGSYQVQIDDQGGFSSPEVDSGKITCENCRSYSGGLGVLEFNVTYNARVKVWNSGDVPSGWKKASVCYGYGCQPNGSWKTPSHAYPNVNGSYQFTWSPPNPAIRSPVQFTDNALFDPASNNKQWLWTFVPAGGGSGSSTDQNPIYTFNSDGIYQVTESVRDNVLFPGRYCSLTRAVNLQKSIPVWKEIAPR</sequence>
<dbReference type="AlphaFoldDB" id="A0A1F8F5G4"/>